<dbReference type="NCBIfam" id="NF033520">
    <property type="entry name" value="transpos_IS982"/>
    <property type="match status" value="1"/>
</dbReference>
<accession>G6AYN8</accession>
<protein>
    <submittedName>
        <fullName evidence="2">Transposase, IS4 family</fullName>
    </submittedName>
</protein>
<evidence type="ECO:0000313" key="2">
    <source>
        <dbReference type="EMBL" id="EHJ39042.1"/>
    </source>
</evidence>
<organism evidence="2 3">
    <name type="scientific">Leyella stercorea DSM 18206</name>
    <dbReference type="NCBI Taxonomy" id="1002367"/>
    <lineage>
        <taxon>Bacteria</taxon>
        <taxon>Pseudomonadati</taxon>
        <taxon>Bacteroidota</taxon>
        <taxon>Bacteroidia</taxon>
        <taxon>Bacteroidales</taxon>
        <taxon>Prevotellaceae</taxon>
        <taxon>Leyella</taxon>
    </lineage>
</organism>
<evidence type="ECO:0000313" key="3">
    <source>
        <dbReference type="Proteomes" id="UP000004407"/>
    </source>
</evidence>
<dbReference type="EMBL" id="AFZZ01000157">
    <property type="protein sequence ID" value="EHJ39042.1"/>
    <property type="molecule type" value="Genomic_DNA"/>
</dbReference>
<dbReference type="AlphaFoldDB" id="G6AYN8"/>
<dbReference type="Pfam" id="PF13612">
    <property type="entry name" value="DDE_Tnp_1_3"/>
    <property type="match status" value="1"/>
</dbReference>
<dbReference type="HOGENOM" id="CLU_073308_3_0_10"/>
<feature type="domain" description="Transposase DDE" evidence="1">
    <location>
        <begin position="10"/>
        <end position="165"/>
    </location>
</feature>
<dbReference type="eggNOG" id="COG3039">
    <property type="taxonomic scope" value="Bacteria"/>
</dbReference>
<reference evidence="2 3" key="1">
    <citation type="submission" date="2011-08" db="EMBL/GenBank/DDBJ databases">
        <authorList>
            <person name="Weinstock G."/>
            <person name="Sodergren E."/>
            <person name="Clifton S."/>
            <person name="Fulton L."/>
            <person name="Fulton B."/>
            <person name="Courtney L."/>
            <person name="Fronick C."/>
            <person name="Harrison M."/>
            <person name="Strong C."/>
            <person name="Farmer C."/>
            <person name="Delahaunty K."/>
            <person name="Markovic C."/>
            <person name="Hall O."/>
            <person name="Minx P."/>
            <person name="Tomlinson C."/>
            <person name="Mitreva M."/>
            <person name="Hou S."/>
            <person name="Chen J."/>
            <person name="Wollam A."/>
            <person name="Pepin K.H."/>
            <person name="Johnson M."/>
            <person name="Bhonagiri V."/>
            <person name="Zhang X."/>
            <person name="Suruliraj S."/>
            <person name="Warren W."/>
            <person name="Chinwalla A."/>
            <person name="Mardis E.R."/>
            <person name="Wilson R.K."/>
        </authorList>
    </citation>
    <scope>NUCLEOTIDE SEQUENCE [LARGE SCALE GENOMIC DNA]</scope>
    <source>
        <strain evidence="2 3">DSM 18206</strain>
    </source>
</reference>
<name>G6AYN8_9BACT</name>
<dbReference type="Proteomes" id="UP000004407">
    <property type="component" value="Unassembled WGS sequence"/>
</dbReference>
<gene>
    <name evidence="2" type="ORF">HMPREF0673_01748</name>
</gene>
<comment type="caution">
    <text evidence="2">The sequence shown here is derived from an EMBL/GenBank/DDBJ whole genome shotgun (WGS) entry which is preliminary data.</text>
</comment>
<dbReference type="PATRIC" id="fig|1002367.3.peg.1413"/>
<evidence type="ECO:0000259" key="1">
    <source>
        <dbReference type="Pfam" id="PF13612"/>
    </source>
</evidence>
<dbReference type="InterPro" id="IPR025668">
    <property type="entry name" value="Tnp_DDE_dom"/>
</dbReference>
<sequence length="203" mass="23211">MFFLNLGAFGRCTGTTFVDSTMIPICHNLRRYVNKVFKGIATDGKGTMGWCHGFKLHLACNDRGEIIAFVLTGANVSDKDSNVFKVLAKRLYGKLFADKGYISQKLFDFLFEYGIQLVTGLRVNMKNELIPFYDRMMLRKRYIIETINEMLKNTAQIVHSHHRSVSNFIMNLISALGAYCFFDNKPKALQGYCIEDTKQLSLF</sequence>
<proteinExistence type="predicted"/>